<accession>A0A067MBF4</accession>
<feature type="region of interest" description="Disordered" evidence="1">
    <location>
        <begin position="23"/>
        <end position="43"/>
    </location>
</feature>
<organism evidence="2 3">
    <name type="scientific">Botryobasidium botryosum (strain FD-172 SS1)</name>
    <dbReference type="NCBI Taxonomy" id="930990"/>
    <lineage>
        <taxon>Eukaryota</taxon>
        <taxon>Fungi</taxon>
        <taxon>Dikarya</taxon>
        <taxon>Basidiomycota</taxon>
        <taxon>Agaricomycotina</taxon>
        <taxon>Agaricomycetes</taxon>
        <taxon>Cantharellales</taxon>
        <taxon>Botryobasidiaceae</taxon>
        <taxon>Botryobasidium</taxon>
    </lineage>
</organism>
<evidence type="ECO:0000313" key="2">
    <source>
        <dbReference type="EMBL" id="KDQ13103.1"/>
    </source>
</evidence>
<reference evidence="3" key="1">
    <citation type="journal article" date="2014" name="Proc. Natl. Acad. Sci. U.S.A.">
        <title>Extensive sampling of basidiomycete genomes demonstrates inadequacy of the white-rot/brown-rot paradigm for wood decay fungi.</title>
        <authorList>
            <person name="Riley R."/>
            <person name="Salamov A.A."/>
            <person name="Brown D.W."/>
            <person name="Nagy L.G."/>
            <person name="Floudas D."/>
            <person name="Held B.W."/>
            <person name="Levasseur A."/>
            <person name="Lombard V."/>
            <person name="Morin E."/>
            <person name="Otillar R."/>
            <person name="Lindquist E.A."/>
            <person name="Sun H."/>
            <person name="LaButti K.M."/>
            <person name="Schmutz J."/>
            <person name="Jabbour D."/>
            <person name="Luo H."/>
            <person name="Baker S.E."/>
            <person name="Pisabarro A.G."/>
            <person name="Walton J.D."/>
            <person name="Blanchette R.A."/>
            <person name="Henrissat B."/>
            <person name="Martin F."/>
            <person name="Cullen D."/>
            <person name="Hibbett D.S."/>
            <person name="Grigoriev I.V."/>
        </authorList>
    </citation>
    <scope>NUCLEOTIDE SEQUENCE [LARGE SCALE GENOMIC DNA]</scope>
    <source>
        <strain evidence="3">FD-172 SS1</strain>
    </source>
</reference>
<feature type="compositionally biased region" description="Low complexity" evidence="1">
    <location>
        <begin position="358"/>
        <end position="369"/>
    </location>
</feature>
<protein>
    <submittedName>
        <fullName evidence="2">Uncharacterized protein</fullName>
    </submittedName>
</protein>
<feature type="compositionally biased region" description="Low complexity" evidence="1">
    <location>
        <begin position="73"/>
        <end position="83"/>
    </location>
</feature>
<dbReference type="InParanoid" id="A0A067MBF4"/>
<name>A0A067MBF4_BOTB1</name>
<feature type="region of interest" description="Disordered" evidence="1">
    <location>
        <begin position="173"/>
        <end position="239"/>
    </location>
</feature>
<feature type="compositionally biased region" description="Low complexity" evidence="1">
    <location>
        <begin position="332"/>
        <end position="343"/>
    </location>
</feature>
<gene>
    <name evidence="2" type="ORF">BOTBODRAFT_45491</name>
</gene>
<sequence>MHRPVAYPAWAEPSPLVRLRDRWRRSHSSMSSTSSAASSDPAAPQIIITSDSFRKLKLDSKRFDTGSNSTLVGSASGASSATSTDDDRDTYFSPVEYDDDYVKSVVDEDNVNLAETEAATSPRPPTAMDEKTRELLKIQASWGDDSSFVDGADYTFDCEGGDDADITAFMAWKRPSSSHPDERHTPTGDLTPSHARNHSLEYHSPRLSSGYVSEQPQPTPSLSLSTSLPSVSSSSLSSLPSRWAFERPRAARKASLEEEQDLADSSEMVTGAFGISWTTLWVDDMQERVKSSGSNPFGTKEELDDEAPSQSEEREVQKEAEEEDSMDIGDISNSARSRSVASSPTKSKAAESENGSIFSSPSTSPASSPHRPHHPHSRTSFSRSLRQRMAW</sequence>
<feature type="compositionally biased region" description="Low complexity" evidence="1">
    <location>
        <begin position="220"/>
        <end position="239"/>
    </location>
</feature>
<dbReference type="HOGENOM" id="CLU_705944_0_0_1"/>
<keyword evidence="3" id="KW-1185">Reference proteome</keyword>
<evidence type="ECO:0000313" key="3">
    <source>
        <dbReference type="Proteomes" id="UP000027195"/>
    </source>
</evidence>
<feature type="region of interest" description="Disordered" evidence="1">
    <location>
        <begin position="67"/>
        <end position="92"/>
    </location>
</feature>
<evidence type="ECO:0000256" key="1">
    <source>
        <dbReference type="SAM" id="MobiDB-lite"/>
    </source>
</evidence>
<dbReference type="Proteomes" id="UP000027195">
    <property type="component" value="Unassembled WGS sequence"/>
</dbReference>
<feature type="compositionally biased region" description="Low complexity" evidence="1">
    <location>
        <begin position="28"/>
        <end position="43"/>
    </location>
</feature>
<dbReference type="AlphaFoldDB" id="A0A067MBF4"/>
<proteinExistence type="predicted"/>
<dbReference type="EMBL" id="KL198046">
    <property type="protein sequence ID" value="KDQ13103.1"/>
    <property type="molecule type" value="Genomic_DNA"/>
</dbReference>
<feature type="region of interest" description="Disordered" evidence="1">
    <location>
        <begin position="288"/>
        <end position="391"/>
    </location>
</feature>